<dbReference type="PROSITE" id="PS51257">
    <property type="entry name" value="PROKAR_LIPOPROTEIN"/>
    <property type="match status" value="1"/>
</dbReference>
<dbReference type="RefSeq" id="WP_125011799.1">
    <property type="nucleotide sequence ID" value="NZ_RQVR01000003.1"/>
</dbReference>
<dbReference type="Proteomes" id="UP000271937">
    <property type="component" value="Unassembled WGS sequence"/>
</dbReference>
<organism evidence="1 2">
    <name type="scientific">Flavobacterium macacae</name>
    <dbReference type="NCBI Taxonomy" id="2488993"/>
    <lineage>
        <taxon>Bacteria</taxon>
        <taxon>Pseudomonadati</taxon>
        <taxon>Bacteroidota</taxon>
        <taxon>Flavobacteriia</taxon>
        <taxon>Flavobacteriales</taxon>
        <taxon>Flavobacteriaceae</taxon>
        <taxon>Flavobacterium</taxon>
    </lineage>
</organism>
<gene>
    <name evidence="1" type="ORF">EG849_04015</name>
</gene>
<name>A0A3P3WEA7_9FLAO</name>
<dbReference type="EMBL" id="RQVR01000003">
    <property type="protein sequence ID" value="RRJ93482.1"/>
    <property type="molecule type" value="Genomic_DNA"/>
</dbReference>
<keyword evidence="2" id="KW-1185">Reference proteome</keyword>
<comment type="caution">
    <text evidence="1">The sequence shown here is derived from an EMBL/GenBank/DDBJ whole genome shotgun (WGS) entry which is preliminary data.</text>
</comment>
<dbReference type="AlphaFoldDB" id="A0A3P3WEA7"/>
<reference evidence="1 2" key="1">
    <citation type="submission" date="2018-11" db="EMBL/GenBank/DDBJ databases">
        <title>Flavobacterium sp. nov., YIM 102600 draft genome.</title>
        <authorList>
            <person name="Li G."/>
            <person name="Jiang Y."/>
        </authorList>
    </citation>
    <scope>NUCLEOTIDE SEQUENCE [LARGE SCALE GENOMIC DNA]</scope>
    <source>
        <strain evidence="1 2">YIM 102600</strain>
    </source>
</reference>
<evidence type="ECO:0000313" key="1">
    <source>
        <dbReference type="EMBL" id="RRJ93482.1"/>
    </source>
</evidence>
<sequence length="279" mass="32498">MKYFYQIIILVLIVSCQSKLDDKPKKEKQQNIALEILNFKSASISIYPSFDQSLHIEIDYEKREIKLNKSADVFVADSLSVNSFTIIDSSRYKRIQNFLPKGISEVRKLSDLQFEKVDAFLHKFGNCTDEESEIGPDGTTMFVSLTSKDLKTNECRYWLGGGDQEIFDLFILFEEIYDENSTLVDAVEMTSRSLFYRVLKVKSKNPLYVKLLRSPRECFEMSQIMDSLPKAKEIFVDMTNYRGQDLSCITVALRNKYKHIRWIVNEPFDKHQENIINGK</sequence>
<protein>
    <submittedName>
        <fullName evidence="1">Uncharacterized protein</fullName>
    </submittedName>
</protein>
<proteinExistence type="predicted"/>
<accession>A0A3P3WEA7</accession>
<evidence type="ECO:0000313" key="2">
    <source>
        <dbReference type="Proteomes" id="UP000271937"/>
    </source>
</evidence>